<dbReference type="PROSITE" id="PS51667">
    <property type="entry name" value="WRC"/>
    <property type="match status" value="1"/>
</dbReference>
<feature type="compositionally biased region" description="Basic residues" evidence="6">
    <location>
        <begin position="111"/>
        <end position="120"/>
    </location>
</feature>
<comment type="domain">
    <text evidence="5">The QLQ domain and WRC domain may be involved in protein-protein interaction and DNA-binding, respectively.</text>
</comment>
<dbReference type="PANTHER" id="PTHR31602:SF46">
    <property type="entry name" value="GROWTH-REGULATING FACTOR 6"/>
    <property type="match status" value="1"/>
</dbReference>
<evidence type="ECO:0000259" key="8">
    <source>
        <dbReference type="PROSITE" id="PS51667"/>
    </source>
</evidence>
<dbReference type="AlphaFoldDB" id="A0AAD6ESA6"/>
<evidence type="ECO:0000259" key="7">
    <source>
        <dbReference type="PROSITE" id="PS51666"/>
    </source>
</evidence>
<keyword evidence="5" id="KW-0805">Transcription regulation</keyword>
<dbReference type="PROSITE" id="PS51666">
    <property type="entry name" value="QLQ"/>
    <property type="match status" value="1"/>
</dbReference>
<dbReference type="InterPro" id="IPR014977">
    <property type="entry name" value="WRC_dom"/>
</dbReference>
<proteinExistence type="inferred from homology"/>
<dbReference type="GO" id="GO:0005634">
    <property type="term" value="C:nucleus"/>
    <property type="evidence" value="ECO:0007669"/>
    <property type="project" value="UniProtKB-SubCell"/>
</dbReference>
<dbReference type="GO" id="GO:0005524">
    <property type="term" value="F:ATP binding"/>
    <property type="evidence" value="ECO:0007669"/>
    <property type="project" value="UniProtKB-UniRule"/>
</dbReference>
<organism evidence="9 10">
    <name type="scientific">Rhynchospora tenuis</name>
    <dbReference type="NCBI Taxonomy" id="198213"/>
    <lineage>
        <taxon>Eukaryota</taxon>
        <taxon>Viridiplantae</taxon>
        <taxon>Streptophyta</taxon>
        <taxon>Embryophyta</taxon>
        <taxon>Tracheophyta</taxon>
        <taxon>Spermatophyta</taxon>
        <taxon>Magnoliopsida</taxon>
        <taxon>Liliopsida</taxon>
        <taxon>Poales</taxon>
        <taxon>Cyperaceae</taxon>
        <taxon>Cyperoideae</taxon>
        <taxon>Rhynchosporeae</taxon>
        <taxon>Rhynchospora</taxon>
    </lineage>
</organism>
<evidence type="ECO:0000256" key="1">
    <source>
        <dbReference type="ARBA" id="ARBA00004123"/>
    </source>
</evidence>
<feature type="short sequence motif" description="Bipartite nuclear localization signal" evidence="4">
    <location>
        <begin position="86"/>
        <end position="96"/>
    </location>
</feature>
<dbReference type="Proteomes" id="UP001210211">
    <property type="component" value="Unassembled WGS sequence"/>
</dbReference>
<gene>
    <name evidence="9" type="ORF">LUZ61_002865</name>
</gene>
<protein>
    <recommendedName>
        <fullName evidence="5">Growth-regulating factor</fullName>
    </recommendedName>
</protein>
<accession>A0AAD6ESA6</accession>
<feature type="compositionally biased region" description="Low complexity" evidence="6">
    <location>
        <begin position="129"/>
        <end position="164"/>
    </location>
</feature>
<keyword evidence="5" id="KW-0010">Activator</keyword>
<feature type="compositionally biased region" description="Low complexity" evidence="6">
    <location>
        <begin position="177"/>
        <end position="193"/>
    </location>
</feature>
<keyword evidence="5" id="KW-0804">Transcription</keyword>
<dbReference type="PANTHER" id="PTHR31602">
    <property type="entry name" value="GROWTH-REGULATING FACTOR 5"/>
    <property type="match status" value="1"/>
</dbReference>
<feature type="short sequence motif" description="Bipartite nuclear localization signal" evidence="4">
    <location>
        <begin position="114"/>
        <end position="121"/>
    </location>
</feature>
<dbReference type="EMBL" id="JAMRDG010000001">
    <property type="protein sequence ID" value="KAJ3699160.1"/>
    <property type="molecule type" value="Genomic_DNA"/>
</dbReference>
<comment type="function">
    <text evidence="5">Transcription activator.</text>
</comment>
<evidence type="ECO:0000256" key="2">
    <source>
        <dbReference type="ARBA" id="ARBA00008122"/>
    </source>
</evidence>
<dbReference type="InterPro" id="IPR031137">
    <property type="entry name" value="GRF"/>
</dbReference>
<dbReference type="GO" id="GO:0032502">
    <property type="term" value="P:developmental process"/>
    <property type="evidence" value="ECO:0007669"/>
    <property type="project" value="InterPro"/>
</dbReference>
<evidence type="ECO:0000256" key="3">
    <source>
        <dbReference type="ARBA" id="ARBA00023242"/>
    </source>
</evidence>
<dbReference type="GO" id="GO:0006355">
    <property type="term" value="P:regulation of DNA-templated transcription"/>
    <property type="evidence" value="ECO:0007669"/>
    <property type="project" value="InterPro"/>
</dbReference>
<dbReference type="InterPro" id="IPR014978">
    <property type="entry name" value="Gln-Leu-Gln_QLQ"/>
</dbReference>
<feature type="region of interest" description="Disordered" evidence="6">
    <location>
        <begin position="108"/>
        <end position="229"/>
    </location>
</feature>
<keyword evidence="10" id="KW-1185">Reference proteome</keyword>
<feature type="compositionally biased region" description="Basic and acidic residues" evidence="6">
    <location>
        <begin position="194"/>
        <end position="212"/>
    </location>
</feature>
<dbReference type="GO" id="GO:0006351">
    <property type="term" value="P:DNA-templated transcription"/>
    <property type="evidence" value="ECO:0007669"/>
    <property type="project" value="UniProtKB-UniRule"/>
</dbReference>
<evidence type="ECO:0000256" key="6">
    <source>
        <dbReference type="SAM" id="MobiDB-lite"/>
    </source>
</evidence>
<dbReference type="Pfam" id="PF08879">
    <property type="entry name" value="WRC"/>
    <property type="match status" value="1"/>
</dbReference>
<dbReference type="Pfam" id="PF08880">
    <property type="entry name" value="QLQ"/>
    <property type="match status" value="1"/>
</dbReference>
<evidence type="ECO:0000313" key="10">
    <source>
        <dbReference type="Proteomes" id="UP001210211"/>
    </source>
</evidence>
<feature type="domain" description="QLQ" evidence="7">
    <location>
        <begin position="10"/>
        <end position="45"/>
    </location>
</feature>
<comment type="caution">
    <text evidence="9">The sequence shown here is derived from an EMBL/GenBank/DDBJ whole genome shotgun (WGS) entry which is preliminary data.</text>
</comment>
<evidence type="ECO:0000256" key="5">
    <source>
        <dbReference type="RuleBase" id="RU367127"/>
    </source>
</evidence>
<dbReference type="SMART" id="SM00951">
    <property type="entry name" value="QLQ"/>
    <property type="match status" value="1"/>
</dbReference>
<evidence type="ECO:0000256" key="4">
    <source>
        <dbReference type="PROSITE-ProRule" id="PRU01002"/>
    </source>
</evidence>
<reference evidence="9 10" key="1">
    <citation type="journal article" date="2022" name="Cell">
        <title>Repeat-based holocentromeres influence genome architecture and karyotype evolution.</title>
        <authorList>
            <person name="Hofstatter P.G."/>
            <person name="Thangavel G."/>
            <person name="Lux T."/>
            <person name="Neumann P."/>
            <person name="Vondrak T."/>
            <person name="Novak P."/>
            <person name="Zhang M."/>
            <person name="Costa L."/>
            <person name="Castellani M."/>
            <person name="Scott A."/>
            <person name="Toegelov H."/>
            <person name="Fuchs J."/>
            <person name="Mata-Sucre Y."/>
            <person name="Dias Y."/>
            <person name="Vanzela A.L.L."/>
            <person name="Huettel B."/>
            <person name="Almeida C.C.S."/>
            <person name="Simkova H."/>
            <person name="Souza G."/>
            <person name="Pedrosa-Harand A."/>
            <person name="Macas J."/>
            <person name="Mayer K.F.X."/>
            <person name="Houben A."/>
            <person name="Marques A."/>
        </authorList>
    </citation>
    <scope>NUCLEOTIDE SEQUENCE [LARGE SCALE GENOMIC DNA]</scope>
    <source>
        <strain evidence="9">RhyTen1mFocal</strain>
    </source>
</reference>
<sequence length="353" mass="40021">MMSGRGGKYPFTPSQWQELEHQALIYKYMASGIPIPSDLIIPIRRSFLLDASLTSPSLGFSSQPTLGWGCYQMGFSRKAEDPEPGRCRRTDGKKWRCSKEAYPDSKYCEKHMHRGKNRSRKPVEMPLASPNSNPHPSPSSASSTNSASRTSSSPYASSLSMSTPQPYNHLLYPNQINSSSSSSHFNNTSSYYSSDRDYRDNRYTHGGLRELEEQPPFYTESSTGERDSSWQFRSLPFGETKHCSGTSTDAMQHHQQSTAYVPFTTSSLFSSRDETEEKQRSQHCFLLGADLKLEKPVRDTEGGKPLRPFFDEWPQKKDAWMDLEEVYSKTQLSISIPMSHHDFNGLFSSCFQS</sequence>
<comment type="similarity">
    <text evidence="2 5">Belongs to the GRF family.</text>
</comment>
<comment type="subcellular location">
    <subcellularLocation>
        <location evidence="1 4 5">Nucleus</location>
    </subcellularLocation>
</comment>
<feature type="domain" description="WRC" evidence="8">
    <location>
        <begin position="81"/>
        <end position="125"/>
    </location>
</feature>
<keyword evidence="3 4" id="KW-0539">Nucleus</keyword>
<name>A0AAD6ESA6_9POAL</name>
<evidence type="ECO:0000313" key="9">
    <source>
        <dbReference type="EMBL" id="KAJ3699160.1"/>
    </source>
</evidence>